<feature type="transmembrane region" description="Helical" evidence="2">
    <location>
        <begin position="193"/>
        <end position="214"/>
    </location>
</feature>
<evidence type="ECO:0000313" key="5">
    <source>
        <dbReference type="Proteomes" id="UP000008810"/>
    </source>
</evidence>
<feature type="transmembrane region" description="Helical" evidence="2">
    <location>
        <begin position="348"/>
        <end position="369"/>
    </location>
</feature>
<keyword evidence="2" id="KW-1133">Transmembrane helix</keyword>
<dbReference type="InterPro" id="IPR011989">
    <property type="entry name" value="ARM-like"/>
</dbReference>
<dbReference type="InterPro" id="IPR016024">
    <property type="entry name" value="ARM-type_fold"/>
</dbReference>
<reference evidence="3" key="2">
    <citation type="submission" date="2017-06" db="EMBL/GenBank/DDBJ databases">
        <title>WGS assembly of Brachypodium distachyon.</title>
        <authorList>
            <consortium name="The International Brachypodium Initiative"/>
            <person name="Lucas S."/>
            <person name="Harmon-Smith M."/>
            <person name="Lail K."/>
            <person name="Tice H."/>
            <person name="Grimwood J."/>
            <person name="Bruce D."/>
            <person name="Barry K."/>
            <person name="Shu S."/>
            <person name="Lindquist E."/>
            <person name="Wang M."/>
            <person name="Pitluck S."/>
            <person name="Vogel J.P."/>
            <person name="Garvin D.F."/>
            <person name="Mockler T.C."/>
            <person name="Schmutz J."/>
            <person name="Rokhsar D."/>
            <person name="Bevan M.W."/>
        </authorList>
    </citation>
    <scope>NUCLEOTIDE SEQUENCE</scope>
    <source>
        <strain evidence="3">Bd21</strain>
    </source>
</reference>
<reference evidence="3 4" key="1">
    <citation type="journal article" date="2010" name="Nature">
        <title>Genome sequencing and analysis of the model grass Brachypodium distachyon.</title>
        <authorList>
            <consortium name="International Brachypodium Initiative"/>
        </authorList>
    </citation>
    <scope>NUCLEOTIDE SEQUENCE [LARGE SCALE GENOMIC DNA]</scope>
    <source>
        <strain evidence="3 4">Bd21</strain>
    </source>
</reference>
<evidence type="ECO:0000313" key="3">
    <source>
        <dbReference type="EMBL" id="KQK14914.1"/>
    </source>
</evidence>
<dbReference type="Gramene" id="KQK14914">
    <property type="protein sequence ID" value="KQK14914"/>
    <property type="gene ID" value="BRADI_1g19486v3"/>
</dbReference>
<feature type="region of interest" description="Disordered" evidence="1">
    <location>
        <begin position="534"/>
        <end position="556"/>
    </location>
</feature>
<keyword evidence="2" id="KW-0472">Membrane</keyword>
<dbReference type="EMBL" id="CM000880">
    <property type="protein sequence ID" value="KQK14914.1"/>
    <property type="molecule type" value="Genomic_DNA"/>
</dbReference>
<dbReference type="Proteomes" id="UP000008810">
    <property type="component" value="Chromosome 1"/>
</dbReference>
<accession>A0A0Q3RPJ0</accession>
<feature type="transmembrane region" description="Helical" evidence="2">
    <location>
        <begin position="286"/>
        <end position="304"/>
    </location>
</feature>
<dbReference type="OrthoDB" id="688104at2759"/>
<dbReference type="AlphaFoldDB" id="A0A0Q3RPJ0"/>
<name>A0A0Q3RPJ0_BRADI</name>
<organism evidence="3">
    <name type="scientific">Brachypodium distachyon</name>
    <name type="common">Purple false brome</name>
    <name type="synonym">Trachynia distachya</name>
    <dbReference type="NCBI Taxonomy" id="15368"/>
    <lineage>
        <taxon>Eukaryota</taxon>
        <taxon>Viridiplantae</taxon>
        <taxon>Streptophyta</taxon>
        <taxon>Embryophyta</taxon>
        <taxon>Tracheophyta</taxon>
        <taxon>Spermatophyta</taxon>
        <taxon>Magnoliopsida</taxon>
        <taxon>Liliopsida</taxon>
        <taxon>Poales</taxon>
        <taxon>Poaceae</taxon>
        <taxon>BOP clade</taxon>
        <taxon>Pooideae</taxon>
        <taxon>Stipodae</taxon>
        <taxon>Brachypodieae</taxon>
        <taxon>Brachypodium</taxon>
    </lineage>
</organism>
<gene>
    <name evidence="3" type="ORF">BRADI_1g19486v3</name>
</gene>
<dbReference type="SUPFAM" id="SSF48371">
    <property type="entry name" value="ARM repeat"/>
    <property type="match status" value="1"/>
</dbReference>
<feature type="transmembrane region" description="Helical" evidence="2">
    <location>
        <begin position="103"/>
        <end position="121"/>
    </location>
</feature>
<evidence type="ECO:0000256" key="1">
    <source>
        <dbReference type="SAM" id="MobiDB-lite"/>
    </source>
</evidence>
<keyword evidence="5" id="KW-1185">Reference proteome</keyword>
<dbReference type="STRING" id="15368.A0A0Q3RPJ0"/>
<feature type="transmembrane region" description="Helical" evidence="2">
    <location>
        <begin position="158"/>
        <end position="181"/>
    </location>
</feature>
<dbReference type="FunCoup" id="A0A0Q3RPJ0">
    <property type="interactions" value="252"/>
</dbReference>
<keyword evidence="2" id="KW-0812">Transmembrane</keyword>
<dbReference type="InParanoid" id="A0A0Q3RPJ0"/>
<dbReference type="Gene3D" id="1.25.10.10">
    <property type="entry name" value="Leucine-rich Repeat Variant"/>
    <property type="match status" value="1"/>
</dbReference>
<evidence type="ECO:0000313" key="4">
    <source>
        <dbReference type="EnsemblPlants" id="KQK14914"/>
    </source>
</evidence>
<reference evidence="4" key="3">
    <citation type="submission" date="2018-08" db="UniProtKB">
        <authorList>
            <consortium name="EnsemblPlants"/>
        </authorList>
    </citation>
    <scope>IDENTIFICATION</scope>
    <source>
        <strain evidence="4">cv. Bd21</strain>
    </source>
</reference>
<sequence length="946" mass="107088">MPVAEEEEEGRTAEAAPEEFLNRFVRVVAFLERAGNGFGTLAFTWATVVLLGGFSTMLKSSDFICATFLVFLEAARIFSQNTRMECQFFFRTRDAFRFPRMNRLFRIICIIDVLVFLTAKYKNGVALVVFGPRWNAAVAAASQHFKVNSAAVSIMQTIQFQILAVTIYLFIIVKLLSPVALNLFWNPRRRAELVWSPLFAILLLGPCLYLETAIPKGKLHMPRIFFIPLLAAALVVTISKLKFRRITMLVNSPTGRKVLCMRPAILIILMFAAIVILWNISENPGYFMAIFLFYALVIESFGNLQIPAACARVVLGLLALVKIQYGKSNFATGTSEDTQKNFILSRRLFYIMVLLEGALCIVACIAEIFSSIPRKLLVHRSGLRNWWGEKCIDMYYSYIFEQYIARGVLAPRIMQLTSFAMDLTNSTSDGNQLCGVRMLHSFLQREPSKTLLLSRLSTSTKTVHTLINILGWASPEDAVIRLYSAKVINDLAKTLQVDAIHGSMQNISSLLGTDNRLERQNPLLYTYDSQDGRRDTILDTGDNQEHRQDPSLHTSNRENSRILGCWQWMKKYCSIQETCTDQYLLPVLGMSILEMLADCDPGNCVEISRTADLISKIIGYTSKTQEKILKESSLKLMRRLSNTGGEIGVTLRKKMTEHPFLLKNLADVLDDIEGTQELRKLATEILRNLAVDRNTRQEIGRIGEITSRLLHAFLAWHAPSSDRSLQIISGQALAFSAMESVNNCSVMLKEPGYAFIQKLTAMIQDDRYNRYVAASILRNLCLHARPKLSNSDLAELSHFVRKVLEIIIETEEAGEIDILISLSSQICIFLPEEFSRELEHGQVQDRFVKKLVKALNANMKPTAHFPGIRRVIMEQVICMMDLHNSSRYAKKLSECWMMEALLMVEETPSTVENYMLFFGNAGVMEHDIPLSSLVARAKEELMRRVP</sequence>
<feature type="transmembrane region" description="Helical" evidence="2">
    <location>
        <begin position="34"/>
        <end position="54"/>
    </location>
</feature>
<evidence type="ECO:0008006" key="6">
    <source>
        <dbReference type="Google" id="ProtNLM"/>
    </source>
</evidence>
<proteinExistence type="predicted"/>
<dbReference type="PANTHER" id="PTHR33115:SF57">
    <property type="entry name" value="OS07G0653900 PROTEIN"/>
    <property type="match status" value="1"/>
</dbReference>
<feature type="transmembrane region" description="Helical" evidence="2">
    <location>
        <begin position="259"/>
        <end position="280"/>
    </location>
</feature>
<feature type="transmembrane region" description="Helical" evidence="2">
    <location>
        <begin position="220"/>
        <end position="238"/>
    </location>
</feature>
<dbReference type="EnsemblPlants" id="KQK14914">
    <property type="protein sequence ID" value="KQK14914"/>
    <property type="gene ID" value="BRADI_1g19486v3"/>
</dbReference>
<protein>
    <recommendedName>
        <fullName evidence="6">BLE2 protein</fullName>
    </recommendedName>
</protein>
<dbReference type="PANTHER" id="PTHR33115">
    <property type="entry name" value="ARM REPEAT SUPERFAMILY PROTEIN"/>
    <property type="match status" value="1"/>
</dbReference>
<evidence type="ECO:0000256" key="2">
    <source>
        <dbReference type="SAM" id="Phobius"/>
    </source>
</evidence>